<name>A0A8J6TN18_9BACT</name>
<evidence type="ECO:0000313" key="2">
    <source>
        <dbReference type="Proteomes" id="UP000605201"/>
    </source>
</evidence>
<sequence>METAWTQAQQKATNAQKDTEIVLAKAVLEKTEAGREASRRRLEQTEEMLSAFKSTTDEICAP</sequence>
<proteinExistence type="predicted"/>
<comment type="caution">
    <text evidence="1">The sequence shown here is derived from an EMBL/GenBank/DDBJ whole genome shotgun (WGS) entry which is preliminary data.</text>
</comment>
<dbReference type="EMBL" id="JACNIG010000271">
    <property type="protein sequence ID" value="MBC8433116.1"/>
    <property type="molecule type" value="Genomic_DNA"/>
</dbReference>
<dbReference type="AlphaFoldDB" id="A0A8J6TN18"/>
<organism evidence="1 2">
    <name type="scientific">Candidatus Desulfatibia vada</name>
    <dbReference type="NCBI Taxonomy" id="2841696"/>
    <lineage>
        <taxon>Bacteria</taxon>
        <taxon>Pseudomonadati</taxon>
        <taxon>Thermodesulfobacteriota</taxon>
        <taxon>Desulfobacteria</taxon>
        <taxon>Desulfobacterales</taxon>
        <taxon>Desulfobacterales incertae sedis</taxon>
        <taxon>Candidatus Desulfatibia</taxon>
    </lineage>
</organism>
<evidence type="ECO:0000313" key="1">
    <source>
        <dbReference type="EMBL" id="MBC8433116.1"/>
    </source>
</evidence>
<accession>A0A8J6TN18</accession>
<dbReference type="Proteomes" id="UP000605201">
    <property type="component" value="Unassembled WGS sequence"/>
</dbReference>
<gene>
    <name evidence="1" type="ORF">H8D96_14505</name>
</gene>
<reference evidence="1 2" key="1">
    <citation type="submission" date="2020-08" db="EMBL/GenBank/DDBJ databases">
        <title>Bridging the membrane lipid divide: bacteria of the FCB group superphylum have the potential to synthesize archaeal ether lipids.</title>
        <authorList>
            <person name="Villanueva L."/>
            <person name="Von Meijenfeldt F.A.B."/>
            <person name="Westbye A.B."/>
            <person name="Yadav S."/>
            <person name="Hopmans E.C."/>
            <person name="Dutilh B.E."/>
            <person name="Sinninghe Damste J.S."/>
        </authorList>
    </citation>
    <scope>NUCLEOTIDE SEQUENCE [LARGE SCALE GENOMIC DNA]</scope>
    <source>
        <strain evidence="1">NIOZ-UU17</strain>
    </source>
</reference>
<protein>
    <submittedName>
        <fullName evidence="1">Uncharacterized protein</fullName>
    </submittedName>
</protein>